<proteinExistence type="predicted"/>
<evidence type="ECO:0000313" key="2">
    <source>
        <dbReference type="Proteomes" id="UP000288789"/>
    </source>
</evidence>
<dbReference type="Pfam" id="PF06804">
    <property type="entry name" value="Lipoprotein_18"/>
    <property type="match status" value="1"/>
</dbReference>
<dbReference type="InterPro" id="IPR042268">
    <property type="entry name" value="BamC_C"/>
</dbReference>
<evidence type="ECO:0000313" key="1">
    <source>
        <dbReference type="EMBL" id="RWU11543.1"/>
    </source>
</evidence>
<keyword evidence="2" id="KW-1185">Reference proteome</keyword>
<gene>
    <name evidence="1" type="primary">bamC</name>
    <name evidence="1" type="ORF">EGC76_04575</name>
</gene>
<sequence>MKFNLIVLAGATTVLVSACSFTPKEQAEGKFDYTKLQTDTQIQPAPNKQLPALTNRYAIPDAAKEAPIGKNVPILAPTLVWPVAEGSRVEENETQVRVFFDELEGMSDVEQYVWQGVLQALRTRGVSLDQQVEKQFVVTDWLTDSFTYGEDETEIAVSRKVKIMLDTAEHGRTTALISTVSDREIVSNNDVTISADYLNFQDREAAAKVLNTVVSEIGITQQKGVADIDDDGSVVIDMGFDEDGYASIMMGASFSYTWALMQEVLPELGFEVNDFNQQTGRYYTTYNSEESGFLFWGNSSEGKLTLPNGDYEVKVTGDRSRTSITLFRDNKAIEADQVLEIFAPFAAEIRTQSGL</sequence>
<organism evidence="1 2">
    <name type="scientific">Pseudidiomarina gelatinasegens</name>
    <dbReference type="NCBI Taxonomy" id="2487740"/>
    <lineage>
        <taxon>Bacteria</taxon>
        <taxon>Pseudomonadati</taxon>
        <taxon>Pseudomonadota</taxon>
        <taxon>Gammaproteobacteria</taxon>
        <taxon>Alteromonadales</taxon>
        <taxon>Idiomarinaceae</taxon>
        <taxon>Pseudidiomarina</taxon>
    </lineage>
</organism>
<dbReference type="OrthoDB" id="5598420at2"/>
<dbReference type="AlphaFoldDB" id="A0A451GEM8"/>
<dbReference type="Proteomes" id="UP000288789">
    <property type="component" value="Unassembled WGS sequence"/>
</dbReference>
<dbReference type="RefSeq" id="WP_128351832.1">
    <property type="nucleotide sequence ID" value="NZ_RSFE01000003.1"/>
</dbReference>
<comment type="caution">
    <text evidence="1">The sequence shown here is derived from an EMBL/GenBank/DDBJ whole genome shotgun (WGS) entry which is preliminary data.</text>
</comment>
<dbReference type="PROSITE" id="PS51257">
    <property type="entry name" value="PROKAR_LIPOPROTEIN"/>
    <property type="match status" value="1"/>
</dbReference>
<protein>
    <submittedName>
        <fullName evidence="1">Outer membrane protein assembly factor BamC</fullName>
    </submittedName>
</protein>
<dbReference type="EMBL" id="RSFE01000003">
    <property type="protein sequence ID" value="RWU11543.1"/>
    <property type="molecule type" value="Genomic_DNA"/>
</dbReference>
<reference evidence="1 2" key="1">
    <citation type="submission" date="2018-12" db="EMBL/GenBank/DDBJ databases">
        <authorList>
            <person name="Li A."/>
            <person name="Zhang M."/>
            <person name="Zhu H."/>
        </authorList>
    </citation>
    <scope>NUCLEOTIDE SEQUENCE [LARGE SCALE GENOMIC DNA]</scope>
    <source>
        <strain evidence="1 2">R04H25</strain>
    </source>
</reference>
<name>A0A451GEM8_9GAMM</name>
<dbReference type="Gene3D" id="3.30.310.170">
    <property type="entry name" value="Outer membrane protein assembly factor BamC"/>
    <property type="match status" value="1"/>
</dbReference>
<dbReference type="InterPro" id="IPR010653">
    <property type="entry name" value="NlpB/DapX"/>
</dbReference>
<accession>A0A451GEM8</accession>